<dbReference type="Gene3D" id="1.10.10.2910">
    <property type="match status" value="1"/>
</dbReference>
<dbReference type="PANTHER" id="PTHR43236">
    <property type="entry name" value="ANTITOXIN HIGA1"/>
    <property type="match status" value="1"/>
</dbReference>
<feature type="domain" description="IrrE N-terminal-like" evidence="1">
    <location>
        <begin position="167"/>
        <end position="299"/>
    </location>
</feature>
<name>A0ABU3VQP2_9EURY</name>
<dbReference type="PANTHER" id="PTHR43236:SF2">
    <property type="entry name" value="BLL0069 PROTEIN"/>
    <property type="match status" value="1"/>
</dbReference>
<sequence>MSISIQAEIKPEILSWLVNQTYVQKIKPETFERLLDWQNGTKKPTFNQIVDLSNETKLPLGYFFLNHPPAENYPLLEYRTISSKDFEEPSRNLVDTINDMENIQDWMREYLINSGESPLDFVGSQKNNKNAVEVAKSIRNQFNLEMNWFEKSKNAEDSFKRIREAAQKYGILVMKSGIVRSNTHRALDSAEFRAFTLIDEYAPLIFINTNDSVNAQLFSLLHETAHIWYGRDSVFNDHTGNQKQTNSIEVQCNAAASEILVPNDIFLEKWACSNEPSPEYIISELSKYFKCGTVVIARKALDSGFIEQSVYNQIFENAVEHYLKIKQQKKEKAGHASHINTLASYIDNRFLVSLADSVQEGKTQYTDAFKLTHTTYNSFIKVTETARSRNEHD</sequence>
<gene>
    <name evidence="2" type="ORF">MmiAt1_07670</name>
</gene>
<comment type="caution">
    <text evidence="2">The sequence shown here is derived from an EMBL/GenBank/DDBJ whole genome shotgun (WGS) entry which is preliminary data.</text>
</comment>
<proteinExistence type="predicted"/>
<protein>
    <recommendedName>
        <fullName evidence="1">IrrE N-terminal-like domain-containing protein</fullName>
    </recommendedName>
</protein>
<dbReference type="RefSeq" id="WP_318785636.1">
    <property type="nucleotide sequence ID" value="NZ_JAWDKC010000013.1"/>
</dbReference>
<evidence type="ECO:0000259" key="1">
    <source>
        <dbReference type="Pfam" id="PF06114"/>
    </source>
</evidence>
<evidence type="ECO:0000313" key="3">
    <source>
        <dbReference type="Proteomes" id="UP001272052"/>
    </source>
</evidence>
<accession>A0ABU3VQP2</accession>
<dbReference type="Proteomes" id="UP001272052">
    <property type="component" value="Unassembled WGS sequence"/>
</dbReference>
<dbReference type="Pfam" id="PF06114">
    <property type="entry name" value="Peptidase_M78"/>
    <property type="match status" value="1"/>
</dbReference>
<reference evidence="2 3" key="1">
    <citation type="submission" date="2023-06" db="EMBL/GenBank/DDBJ databases">
        <title>Genome sequence of Methanimicrococcus sp. At1.</title>
        <authorList>
            <person name="Protasov E."/>
            <person name="Platt K."/>
            <person name="Poehlein A."/>
            <person name="Daniel R."/>
            <person name="Brune A."/>
        </authorList>
    </citation>
    <scope>NUCLEOTIDE SEQUENCE [LARGE SCALE GENOMIC DNA]</scope>
    <source>
        <strain evidence="2 3">At1</strain>
    </source>
</reference>
<keyword evidence="3" id="KW-1185">Reference proteome</keyword>
<dbReference type="EMBL" id="JAWDKC010000013">
    <property type="protein sequence ID" value="MDV0445210.1"/>
    <property type="molecule type" value="Genomic_DNA"/>
</dbReference>
<evidence type="ECO:0000313" key="2">
    <source>
        <dbReference type="EMBL" id="MDV0445210.1"/>
    </source>
</evidence>
<organism evidence="2 3">
    <name type="scientific">Methanimicrococcus hacksteinii</name>
    <dbReference type="NCBI Taxonomy" id="3028293"/>
    <lineage>
        <taxon>Archaea</taxon>
        <taxon>Methanobacteriati</taxon>
        <taxon>Methanobacteriota</taxon>
        <taxon>Stenosarchaea group</taxon>
        <taxon>Methanomicrobia</taxon>
        <taxon>Methanosarcinales</taxon>
        <taxon>Methanosarcinaceae</taxon>
        <taxon>Methanimicrococcus</taxon>
    </lineage>
</organism>
<dbReference type="InterPro" id="IPR010359">
    <property type="entry name" value="IrrE_HExxH"/>
</dbReference>
<dbReference type="InterPro" id="IPR052345">
    <property type="entry name" value="Rad_response_metalloprotease"/>
</dbReference>